<reference evidence="1 2" key="1">
    <citation type="submission" date="2021-06" db="EMBL/GenBank/DDBJ databases">
        <authorList>
            <person name="Kallberg Y."/>
            <person name="Tangrot J."/>
            <person name="Rosling A."/>
        </authorList>
    </citation>
    <scope>NUCLEOTIDE SEQUENCE [LARGE SCALE GENOMIC DNA]</scope>
    <source>
        <strain evidence="1 2">120-4 pot B 10/14</strain>
    </source>
</reference>
<gene>
    <name evidence="1" type="ORF">GMARGA_LOCUS21688</name>
</gene>
<protein>
    <submittedName>
        <fullName evidence="1">23599_t:CDS:1</fullName>
    </submittedName>
</protein>
<comment type="caution">
    <text evidence="1">The sequence shown here is derived from an EMBL/GenBank/DDBJ whole genome shotgun (WGS) entry which is preliminary data.</text>
</comment>
<dbReference type="Proteomes" id="UP000789901">
    <property type="component" value="Unassembled WGS sequence"/>
</dbReference>
<feature type="non-terminal residue" evidence="1">
    <location>
        <position position="1"/>
    </location>
</feature>
<accession>A0ABN7VR27</accession>
<evidence type="ECO:0000313" key="2">
    <source>
        <dbReference type="Proteomes" id="UP000789901"/>
    </source>
</evidence>
<sequence>WVGCGISFELIDNPFMQDLFMRLNPAYHPPGRTTLSGRILEEEVIKVNKDISTIFKQNKNLTLSSKLIN</sequence>
<organism evidence="1 2">
    <name type="scientific">Gigaspora margarita</name>
    <dbReference type="NCBI Taxonomy" id="4874"/>
    <lineage>
        <taxon>Eukaryota</taxon>
        <taxon>Fungi</taxon>
        <taxon>Fungi incertae sedis</taxon>
        <taxon>Mucoromycota</taxon>
        <taxon>Glomeromycotina</taxon>
        <taxon>Glomeromycetes</taxon>
        <taxon>Diversisporales</taxon>
        <taxon>Gigasporaceae</taxon>
        <taxon>Gigaspora</taxon>
    </lineage>
</organism>
<keyword evidence="2" id="KW-1185">Reference proteome</keyword>
<dbReference type="EMBL" id="CAJVQB010020238">
    <property type="protein sequence ID" value="CAG8793905.1"/>
    <property type="molecule type" value="Genomic_DNA"/>
</dbReference>
<evidence type="ECO:0000313" key="1">
    <source>
        <dbReference type="EMBL" id="CAG8793905.1"/>
    </source>
</evidence>
<proteinExistence type="predicted"/>
<name>A0ABN7VR27_GIGMA</name>